<dbReference type="AlphaFoldDB" id="A0A4U1CWK3"/>
<dbReference type="CDD" id="cd02440">
    <property type="entry name" value="AdoMet_MTases"/>
    <property type="match status" value="1"/>
</dbReference>
<gene>
    <name evidence="4" type="ORF">FA727_22200</name>
</gene>
<evidence type="ECO:0000259" key="3">
    <source>
        <dbReference type="Pfam" id="PF05175"/>
    </source>
</evidence>
<evidence type="ECO:0000313" key="5">
    <source>
        <dbReference type="Proteomes" id="UP000307756"/>
    </source>
</evidence>
<evidence type="ECO:0000256" key="1">
    <source>
        <dbReference type="ARBA" id="ARBA00022603"/>
    </source>
</evidence>
<dbReference type="InterPro" id="IPR046977">
    <property type="entry name" value="RsmC/RlmG"/>
</dbReference>
<dbReference type="RefSeq" id="WP_136833670.1">
    <property type="nucleotide sequence ID" value="NZ_SWBM01000010.1"/>
</dbReference>
<dbReference type="InterPro" id="IPR029063">
    <property type="entry name" value="SAM-dependent_MTases_sf"/>
</dbReference>
<accession>A0A4U1CWK3</accession>
<organism evidence="4 5">
    <name type="scientific">Robertmurraya kyonggiensis</name>
    <dbReference type="NCBI Taxonomy" id="1037680"/>
    <lineage>
        <taxon>Bacteria</taxon>
        <taxon>Bacillati</taxon>
        <taxon>Bacillota</taxon>
        <taxon>Bacilli</taxon>
        <taxon>Bacillales</taxon>
        <taxon>Bacillaceae</taxon>
        <taxon>Robertmurraya</taxon>
    </lineage>
</organism>
<dbReference type="OrthoDB" id="9764961at2"/>
<dbReference type="SUPFAM" id="SSF53335">
    <property type="entry name" value="S-adenosyl-L-methionine-dependent methyltransferases"/>
    <property type="match status" value="1"/>
</dbReference>
<keyword evidence="2 4" id="KW-0808">Transferase</keyword>
<keyword evidence="1 4" id="KW-0489">Methyltransferase</keyword>
<dbReference type="Proteomes" id="UP000307756">
    <property type="component" value="Unassembled WGS sequence"/>
</dbReference>
<proteinExistence type="predicted"/>
<reference evidence="4 5" key="1">
    <citation type="journal article" date="2011" name="J. Microbiol.">
        <title>Bacillus kyonggiensis sp. nov., isolated from soil of a lettuce field.</title>
        <authorList>
            <person name="Dong K."/>
            <person name="Lee S."/>
        </authorList>
    </citation>
    <scope>NUCLEOTIDE SEQUENCE [LARGE SCALE GENOMIC DNA]</scope>
    <source>
        <strain evidence="4 5">NB22</strain>
    </source>
</reference>
<dbReference type="GO" id="GO:0032259">
    <property type="term" value="P:methylation"/>
    <property type="evidence" value="ECO:0007669"/>
    <property type="project" value="UniProtKB-KW"/>
</dbReference>
<dbReference type="Gene3D" id="3.40.50.150">
    <property type="entry name" value="Vaccinia Virus protein VP39"/>
    <property type="match status" value="1"/>
</dbReference>
<dbReference type="InterPro" id="IPR007848">
    <property type="entry name" value="Small_mtfrase_dom"/>
</dbReference>
<dbReference type="EMBL" id="SWBM01000010">
    <property type="protein sequence ID" value="TKC14265.1"/>
    <property type="molecule type" value="Genomic_DNA"/>
</dbReference>
<feature type="domain" description="Methyltransferase small" evidence="3">
    <location>
        <begin position="28"/>
        <end position="195"/>
    </location>
</feature>
<comment type="caution">
    <text evidence="4">The sequence shown here is derived from an EMBL/GenBank/DDBJ whole genome shotgun (WGS) entry which is preliminary data.</text>
</comment>
<sequence>MSEHYYSREQKVESNPTYWDFTLRNHKLKFKTDNGVFSKREVDFGSRLLVETFEVPEVEGDLLDVGCGYGPIGLSIAKDTGRDVHMVDVNERALSLAKENAELNNISDVSIYESNCLDQVKHKEFAAILTNPPIRAGKKVVHQIFEQSFSYLKDQGELWVVIQKKQGAPSAIEKITELFGGVETVEKKKGYFILRAKKYLT</sequence>
<name>A0A4U1CWK3_9BACI</name>
<dbReference type="GO" id="GO:0008757">
    <property type="term" value="F:S-adenosylmethionine-dependent methyltransferase activity"/>
    <property type="evidence" value="ECO:0007669"/>
    <property type="project" value="InterPro"/>
</dbReference>
<dbReference type="PANTHER" id="PTHR47816:SF4">
    <property type="entry name" value="RIBOSOMAL RNA SMALL SUBUNIT METHYLTRANSFERASE C"/>
    <property type="match status" value="1"/>
</dbReference>
<dbReference type="PANTHER" id="PTHR47816">
    <property type="entry name" value="RIBOSOMAL RNA SMALL SUBUNIT METHYLTRANSFERASE C"/>
    <property type="match status" value="1"/>
</dbReference>
<dbReference type="Pfam" id="PF05175">
    <property type="entry name" value="MTS"/>
    <property type="match status" value="1"/>
</dbReference>
<evidence type="ECO:0000256" key="2">
    <source>
        <dbReference type="ARBA" id="ARBA00022679"/>
    </source>
</evidence>
<protein>
    <submittedName>
        <fullName evidence="4">Class I SAM-dependent methyltransferase</fullName>
    </submittedName>
</protein>
<evidence type="ECO:0000313" key="4">
    <source>
        <dbReference type="EMBL" id="TKC14265.1"/>
    </source>
</evidence>
<keyword evidence="5" id="KW-1185">Reference proteome</keyword>